<dbReference type="OrthoDB" id="6947at2157"/>
<gene>
    <name evidence="1" type="ORF">NSIN_80100</name>
</gene>
<accession>A0A2H1EK24</accession>
<sequence length="103" mass="11988">MDFHPSQLPVIQSFQIDDERKAVEIADQMVKLGFTTQKGAFKVIMTKEQKIAKKIGFTIMNELNFGLRKTKQERDVRYWIYSHDADHYAMVLISSKVMSELGF</sequence>
<reference evidence="2" key="1">
    <citation type="submission" date="2016-12" db="EMBL/GenBank/DDBJ databases">
        <authorList>
            <person name="Herbold C."/>
        </authorList>
    </citation>
    <scope>NUCLEOTIDE SEQUENCE [LARGE SCALE GENOMIC DNA]</scope>
</reference>
<keyword evidence="2" id="KW-1185">Reference proteome</keyword>
<dbReference type="Proteomes" id="UP000232412">
    <property type="component" value="Unassembled WGS sequence"/>
</dbReference>
<name>A0A2H1EK24_9ARCH</name>
<evidence type="ECO:0000313" key="1">
    <source>
        <dbReference type="EMBL" id="SHO48062.1"/>
    </source>
</evidence>
<organism evidence="1 2">
    <name type="scientific">Nitrosotalea sinensis</name>
    <dbReference type="NCBI Taxonomy" id="1499975"/>
    <lineage>
        <taxon>Archaea</taxon>
        <taxon>Nitrososphaerota</taxon>
        <taxon>Nitrososphaeria</taxon>
        <taxon>Nitrosotaleales</taxon>
        <taxon>Nitrosotaleaceae</taxon>
        <taxon>Nitrosotalea</taxon>
    </lineage>
</organism>
<evidence type="ECO:0000313" key="2">
    <source>
        <dbReference type="Proteomes" id="UP000232412"/>
    </source>
</evidence>
<dbReference type="RefSeq" id="WP_101010943.1">
    <property type="nucleotide sequence ID" value="NZ_FRFC01000009.1"/>
</dbReference>
<dbReference type="EMBL" id="FRFC01000009">
    <property type="protein sequence ID" value="SHO48062.1"/>
    <property type="molecule type" value="Genomic_DNA"/>
</dbReference>
<proteinExistence type="predicted"/>
<dbReference type="AlphaFoldDB" id="A0A2H1EK24"/>
<protein>
    <submittedName>
        <fullName evidence="1">Uncharacterized protein</fullName>
    </submittedName>
</protein>